<dbReference type="InterPro" id="IPR050951">
    <property type="entry name" value="Retrovirus_Pol_polyprotein"/>
</dbReference>
<dbReference type="InterPro" id="IPR041588">
    <property type="entry name" value="Integrase_H2C2"/>
</dbReference>
<organism evidence="10 11">
    <name type="scientific">Rhizophagus clarus</name>
    <dbReference type="NCBI Taxonomy" id="94130"/>
    <lineage>
        <taxon>Eukaryota</taxon>
        <taxon>Fungi</taxon>
        <taxon>Fungi incertae sedis</taxon>
        <taxon>Mucoromycota</taxon>
        <taxon>Glomeromycotina</taxon>
        <taxon>Glomeromycetes</taxon>
        <taxon>Glomerales</taxon>
        <taxon>Glomeraceae</taxon>
        <taxon>Rhizophagus</taxon>
    </lineage>
</organism>
<dbReference type="EMBL" id="BLAL01000208">
    <property type="protein sequence ID" value="GES92021.1"/>
    <property type="molecule type" value="Genomic_DNA"/>
</dbReference>
<dbReference type="Pfam" id="PF00665">
    <property type="entry name" value="rve"/>
    <property type="match status" value="1"/>
</dbReference>
<dbReference type="InterPro" id="IPR036397">
    <property type="entry name" value="RNaseH_sf"/>
</dbReference>
<dbReference type="GO" id="GO:0003964">
    <property type="term" value="F:RNA-directed DNA polymerase activity"/>
    <property type="evidence" value="ECO:0007669"/>
    <property type="project" value="UniProtKB-KW"/>
</dbReference>
<dbReference type="AlphaFoldDB" id="A0A8H3LT79"/>
<keyword evidence="3" id="KW-0548">Nucleotidyltransferase</keyword>
<dbReference type="InterPro" id="IPR043502">
    <property type="entry name" value="DNA/RNA_pol_sf"/>
</dbReference>
<dbReference type="InterPro" id="IPR043128">
    <property type="entry name" value="Rev_trsase/Diguanyl_cyclase"/>
</dbReference>
<evidence type="ECO:0000256" key="7">
    <source>
        <dbReference type="ARBA" id="ARBA00022918"/>
    </source>
</evidence>
<keyword evidence="2" id="KW-0808">Transferase</keyword>
<dbReference type="GO" id="GO:0006508">
    <property type="term" value="P:proteolysis"/>
    <property type="evidence" value="ECO:0007669"/>
    <property type="project" value="UniProtKB-KW"/>
</dbReference>
<dbReference type="FunFam" id="3.30.420.10:FF:000032">
    <property type="entry name" value="Retrovirus-related Pol polyprotein from transposon 297-like Protein"/>
    <property type="match status" value="1"/>
</dbReference>
<keyword evidence="8" id="KW-0511">Multifunctional enzyme</keyword>
<evidence type="ECO:0000313" key="11">
    <source>
        <dbReference type="Proteomes" id="UP000615446"/>
    </source>
</evidence>
<reference evidence="10" key="1">
    <citation type="submission" date="2019-10" db="EMBL/GenBank/DDBJ databases">
        <title>Conservation and host-specific expression of non-tandemly repeated heterogenous ribosome RNA gene in arbuscular mycorrhizal fungi.</title>
        <authorList>
            <person name="Maeda T."/>
            <person name="Kobayashi Y."/>
            <person name="Nakagawa T."/>
            <person name="Ezawa T."/>
            <person name="Yamaguchi K."/>
            <person name="Bino T."/>
            <person name="Nishimoto Y."/>
            <person name="Shigenobu S."/>
            <person name="Kawaguchi M."/>
        </authorList>
    </citation>
    <scope>NUCLEOTIDE SEQUENCE</scope>
    <source>
        <strain evidence="10">HR1</strain>
    </source>
</reference>
<evidence type="ECO:0000256" key="8">
    <source>
        <dbReference type="ARBA" id="ARBA00023268"/>
    </source>
</evidence>
<dbReference type="InterPro" id="IPR001584">
    <property type="entry name" value="Integrase_cat-core"/>
</dbReference>
<accession>A0A8H3LT79</accession>
<dbReference type="GO" id="GO:0008233">
    <property type="term" value="F:peptidase activity"/>
    <property type="evidence" value="ECO:0007669"/>
    <property type="project" value="UniProtKB-KW"/>
</dbReference>
<dbReference type="Gene3D" id="3.10.10.10">
    <property type="entry name" value="HIV Type 1 Reverse Transcriptase, subunit A, domain 1"/>
    <property type="match status" value="1"/>
</dbReference>
<dbReference type="GO" id="GO:0003676">
    <property type="term" value="F:nucleic acid binding"/>
    <property type="evidence" value="ECO:0007669"/>
    <property type="project" value="InterPro"/>
</dbReference>
<comment type="caution">
    <text evidence="10">The sequence shown here is derived from an EMBL/GenBank/DDBJ whole genome shotgun (WGS) entry which is preliminary data.</text>
</comment>
<protein>
    <submittedName>
        <fullName evidence="10">KRAB-A domain-containing protein</fullName>
    </submittedName>
</protein>
<evidence type="ECO:0000256" key="1">
    <source>
        <dbReference type="ARBA" id="ARBA00022670"/>
    </source>
</evidence>
<dbReference type="Proteomes" id="UP000615446">
    <property type="component" value="Unassembled WGS sequence"/>
</dbReference>
<evidence type="ECO:0000313" key="10">
    <source>
        <dbReference type="EMBL" id="GES92021.1"/>
    </source>
</evidence>
<evidence type="ECO:0000259" key="9">
    <source>
        <dbReference type="PROSITE" id="PS50994"/>
    </source>
</evidence>
<dbReference type="Gene3D" id="1.10.340.70">
    <property type="match status" value="1"/>
</dbReference>
<sequence length="567" mass="66277">MLIEQHLKKMIVIVKKKNGQLRFCVNYKPLNDVTKKNNYPLPRIDEILDSLNGAQWFTTLDLASGYWQIKVKAEDQEKTAFITKFGTYEFKVMPFGLCNASTTFQRTMDKAEKCHFGVKELQFLGHVVEEEGIKPDPEKIDKIGNYPIPANIRDLRGDVVYKWTETQQRAFEILKTKLTQAPIVQYPDFEKPFLLYADASLIGIGAVLAQKDGKDEYVVAYASRTLAPAEKNYAITKLEYHSALKWLLNSSSETANRRLERWKITLSEYDYEIQYRKGTKHSNADVLSRINPNTVQYLDALTVPDHYNSTQKAKIRRTSSHYILQNNLLYRRTQDGFKRVILREQVESILYHLHQDLNAAHLGIDAVFEKVKERYYWPQMFEDIRNYINTCDTCQRRGSQQKVEPLIPIKVKSSFYRIGIDIKRPLPRTEQGNRYIIVAMDYFTKWPEAKAIENIHTEIVAKFIYEEIICRHGVPQEILFDRGTSFVNQIIDKLCENYQTKHRLTSPYRPQTNRMVEHFNRTLGKCIAKLVNSKNKEWDQLVDATLFAYRIKKHSITGFTPFYLVYG</sequence>
<name>A0A8H3LT79_9GLOM</name>
<keyword evidence="6" id="KW-0378">Hydrolase</keyword>
<gene>
    <name evidence="10" type="ORF">RCL2_001881900</name>
</gene>
<evidence type="ECO:0000256" key="4">
    <source>
        <dbReference type="ARBA" id="ARBA00022722"/>
    </source>
</evidence>
<keyword evidence="4" id="KW-0540">Nuclease</keyword>
<dbReference type="SUPFAM" id="SSF53098">
    <property type="entry name" value="Ribonuclease H-like"/>
    <property type="match status" value="1"/>
</dbReference>
<dbReference type="PANTHER" id="PTHR37984:SF5">
    <property type="entry name" value="PROTEIN NYNRIN-LIKE"/>
    <property type="match status" value="1"/>
</dbReference>
<dbReference type="SUPFAM" id="SSF56672">
    <property type="entry name" value="DNA/RNA polymerases"/>
    <property type="match status" value="1"/>
</dbReference>
<evidence type="ECO:0000256" key="2">
    <source>
        <dbReference type="ARBA" id="ARBA00022679"/>
    </source>
</evidence>
<feature type="domain" description="Integrase catalytic" evidence="9">
    <location>
        <begin position="404"/>
        <end position="567"/>
    </location>
</feature>
<dbReference type="Gene3D" id="3.30.420.10">
    <property type="entry name" value="Ribonuclease H-like superfamily/Ribonuclease H"/>
    <property type="match status" value="1"/>
</dbReference>
<dbReference type="CDD" id="cd09274">
    <property type="entry name" value="RNase_HI_RT_Ty3"/>
    <property type="match status" value="1"/>
</dbReference>
<dbReference type="InterPro" id="IPR012337">
    <property type="entry name" value="RNaseH-like_sf"/>
</dbReference>
<dbReference type="GO" id="GO:0015074">
    <property type="term" value="P:DNA integration"/>
    <property type="evidence" value="ECO:0007669"/>
    <property type="project" value="InterPro"/>
</dbReference>
<dbReference type="Pfam" id="PF17919">
    <property type="entry name" value="RT_RNaseH_2"/>
    <property type="match status" value="1"/>
</dbReference>
<evidence type="ECO:0000256" key="3">
    <source>
        <dbReference type="ARBA" id="ARBA00022695"/>
    </source>
</evidence>
<dbReference type="CDD" id="cd01647">
    <property type="entry name" value="RT_LTR"/>
    <property type="match status" value="1"/>
</dbReference>
<evidence type="ECO:0000256" key="5">
    <source>
        <dbReference type="ARBA" id="ARBA00022759"/>
    </source>
</evidence>
<dbReference type="PANTHER" id="PTHR37984">
    <property type="entry name" value="PROTEIN CBG26694"/>
    <property type="match status" value="1"/>
</dbReference>
<keyword evidence="5" id="KW-0255">Endonuclease</keyword>
<dbReference type="OrthoDB" id="5592268at2759"/>
<keyword evidence="7" id="KW-0695">RNA-directed DNA polymerase</keyword>
<dbReference type="Gene3D" id="3.30.70.270">
    <property type="match status" value="1"/>
</dbReference>
<proteinExistence type="predicted"/>
<dbReference type="GO" id="GO:0004519">
    <property type="term" value="F:endonuclease activity"/>
    <property type="evidence" value="ECO:0007669"/>
    <property type="project" value="UniProtKB-KW"/>
</dbReference>
<evidence type="ECO:0000256" key="6">
    <source>
        <dbReference type="ARBA" id="ARBA00022801"/>
    </source>
</evidence>
<dbReference type="InterPro" id="IPR041577">
    <property type="entry name" value="RT_RNaseH_2"/>
</dbReference>
<dbReference type="FunFam" id="1.10.340.70:FF:000001">
    <property type="entry name" value="Retrovirus-related Pol polyprotein from transposon gypsy-like Protein"/>
    <property type="match status" value="1"/>
</dbReference>
<dbReference type="InterPro" id="IPR000477">
    <property type="entry name" value="RT_dom"/>
</dbReference>
<dbReference type="Gene3D" id="3.10.20.370">
    <property type="match status" value="1"/>
</dbReference>
<dbReference type="Pfam" id="PF17921">
    <property type="entry name" value="Integrase_H2C2"/>
    <property type="match status" value="1"/>
</dbReference>
<dbReference type="GO" id="GO:0005634">
    <property type="term" value="C:nucleus"/>
    <property type="evidence" value="ECO:0007669"/>
    <property type="project" value="UniProtKB-ARBA"/>
</dbReference>
<dbReference type="FunFam" id="3.10.10.10:FF:000007">
    <property type="entry name" value="Retrovirus-related Pol polyprotein from transposon 17.6-like Protein"/>
    <property type="match status" value="1"/>
</dbReference>
<dbReference type="Pfam" id="PF00078">
    <property type="entry name" value="RVT_1"/>
    <property type="match status" value="1"/>
</dbReference>
<dbReference type="PROSITE" id="PS50994">
    <property type="entry name" value="INTEGRASE"/>
    <property type="match status" value="1"/>
</dbReference>
<keyword evidence="1" id="KW-0645">Protease</keyword>